<gene>
    <name evidence="2" type="ORF">Pfra01_000881700</name>
</gene>
<keyword evidence="3" id="KW-1185">Reference proteome</keyword>
<reference evidence="2" key="1">
    <citation type="submission" date="2023-04" db="EMBL/GenBank/DDBJ databases">
        <title>Phytophthora fragariaefolia NBRC 109709.</title>
        <authorList>
            <person name="Ichikawa N."/>
            <person name="Sato H."/>
            <person name="Tonouchi N."/>
        </authorList>
    </citation>
    <scope>NUCLEOTIDE SEQUENCE</scope>
    <source>
        <strain evidence="2">NBRC 109709</strain>
    </source>
</reference>
<proteinExistence type="predicted"/>
<dbReference type="Proteomes" id="UP001165121">
    <property type="component" value="Unassembled WGS sequence"/>
</dbReference>
<evidence type="ECO:0000313" key="2">
    <source>
        <dbReference type="EMBL" id="GMF34369.1"/>
    </source>
</evidence>
<sequence length="244" mass="25942">MKLSETLSGPRLVSGAAGVASRLAAPAYAPTVDACHPDTVNGHTCRPDTSACDTRCLDVFKCHARSPSSSKSSLSALDTYQRDACISEGHQPRTTEDTENPVTEVPESITEITEPDVTGVRDAPTSPDRGHGNGVTLDDFDSDNFLDALRRDRLFEGGDSDLNVGVDDWLLALDSDAEGDEESILLDVDDSDDEGEGNADVPGAVSDAESVEEFGGADDNVHVEFELAGFEQTATRRMGRSHGK</sequence>
<dbReference type="AlphaFoldDB" id="A0A9W7CQB3"/>
<dbReference type="EMBL" id="BSXT01000804">
    <property type="protein sequence ID" value="GMF34369.1"/>
    <property type="molecule type" value="Genomic_DNA"/>
</dbReference>
<comment type="caution">
    <text evidence="2">The sequence shown here is derived from an EMBL/GenBank/DDBJ whole genome shotgun (WGS) entry which is preliminary data.</text>
</comment>
<protein>
    <submittedName>
        <fullName evidence="2">Unnamed protein product</fullName>
    </submittedName>
</protein>
<evidence type="ECO:0000256" key="1">
    <source>
        <dbReference type="SAM" id="MobiDB-lite"/>
    </source>
</evidence>
<accession>A0A9W7CQB3</accession>
<evidence type="ECO:0000313" key="3">
    <source>
        <dbReference type="Proteomes" id="UP001165121"/>
    </source>
</evidence>
<feature type="region of interest" description="Disordered" evidence="1">
    <location>
        <begin position="117"/>
        <end position="136"/>
    </location>
</feature>
<name>A0A9W7CQB3_9STRA</name>
<organism evidence="2 3">
    <name type="scientific">Phytophthora fragariaefolia</name>
    <dbReference type="NCBI Taxonomy" id="1490495"/>
    <lineage>
        <taxon>Eukaryota</taxon>
        <taxon>Sar</taxon>
        <taxon>Stramenopiles</taxon>
        <taxon>Oomycota</taxon>
        <taxon>Peronosporomycetes</taxon>
        <taxon>Peronosporales</taxon>
        <taxon>Peronosporaceae</taxon>
        <taxon>Phytophthora</taxon>
    </lineage>
</organism>